<dbReference type="InterPro" id="IPR003694">
    <property type="entry name" value="NAD_synthase"/>
</dbReference>
<dbReference type="NCBIfam" id="NF010588">
    <property type="entry name" value="PRK13981.1"/>
    <property type="match status" value="1"/>
</dbReference>
<evidence type="ECO:0000313" key="10">
    <source>
        <dbReference type="EMBL" id="CAB4686306.1"/>
    </source>
</evidence>
<dbReference type="InterPro" id="IPR022310">
    <property type="entry name" value="NAD/GMP_synthase"/>
</dbReference>
<dbReference type="PROSITE" id="PS00920">
    <property type="entry name" value="NITRIL_CHT_1"/>
    <property type="match status" value="1"/>
</dbReference>
<evidence type="ECO:0000256" key="6">
    <source>
        <dbReference type="ARBA" id="ARBA00022840"/>
    </source>
</evidence>
<comment type="pathway">
    <text evidence="1">Cofactor biosynthesis; NAD(+) biosynthesis; NAD(+) from deamido-NAD(+) (L-Gln route): step 1/1.</text>
</comment>
<dbReference type="GO" id="GO:0005737">
    <property type="term" value="C:cytoplasm"/>
    <property type="evidence" value="ECO:0007669"/>
    <property type="project" value="InterPro"/>
</dbReference>
<evidence type="ECO:0000256" key="1">
    <source>
        <dbReference type="ARBA" id="ARBA00005188"/>
    </source>
</evidence>
<dbReference type="GO" id="GO:0003952">
    <property type="term" value="F:NAD+ synthase (glutamine-hydrolyzing) activity"/>
    <property type="evidence" value="ECO:0007669"/>
    <property type="project" value="UniProtKB-EC"/>
</dbReference>
<keyword evidence="5" id="KW-0547">Nucleotide-binding</keyword>
<keyword evidence="7" id="KW-0520">NAD</keyword>
<dbReference type="GO" id="GO:0005524">
    <property type="term" value="F:ATP binding"/>
    <property type="evidence" value="ECO:0007669"/>
    <property type="project" value="UniProtKB-KW"/>
</dbReference>
<feature type="compositionally biased region" description="Basic and acidic residues" evidence="8">
    <location>
        <begin position="468"/>
        <end position="479"/>
    </location>
</feature>
<accession>A0A6J6NJF7</accession>
<dbReference type="CDD" id="cd00553">
    <property type="entry name" value="NAD_synthase"/>
    <property type="match status" value="1"/>
</dbReference>
<evidence type="ECO:0000256" key="2">
    <source>
        <dbReference type="ARBA" id="ARBA00007145"/>
    </source>
</evidence>
<evidence type="ECO:0000256" key="3">
    <source>
        <dbReference type="ARBA" id="ARBA00012743"/>
    </source>
</evidence>
<dbReference type="GO" id="GO:0000257">
    <property type="term" value="F:nitrilase activity"/>
    <property type="evidence" value="ECO:0007669"/>
    <property type="project" value="UniProtKB-ARBA"/>
</dbReference>
<dbReference type="Gene3D" id="3.40.50.620">
    <property type="entry name" value="HUPs"/>
    <property type="match status" value="1"/>
</dbReference>
<dbReference type="HAMAP" id="MF_02090">
    <property type="entry name" value="NadE_glutamine_dep"/>
    <property type="match status" value="1"/>
</dbReference>
<keyword evidence="6" id="KW-0067">ATP-binding</keyword>
<dbReference type="Pfam" id="PF00795">
    <property type="entry name" value="CN_hydrolase"/>
    <property type="match status" value="1"/>
</dbReference>
<dbReference type="GO" id="GO:0004359">
    <property type="term" value="F:glutaminase activity"/>
    <property type="evidence" value="ECO:0007669"/>
    <property type="project" value="InterPro"/>
</dbReference>
<dbReference type="GO" id="GO:0009435">
    <property type="term" value="P:NAD+ biosynthetic process"/>
    <property type="evidence" value="ECO:0007669"/>
    <property type="project" value="UniProtKB-UniPathway"/>
</dbReference>
<dbReference type="InterPro" id="IPR000132">
    <property type="entry name" value="Nitrilase/CN_hydratase_CS"/>
</dbReference>
<comment type="similarity">
    <text evidence="2">In the C-terminal section; belongs to the NAD synthetase family.</text>
</comment>
<dbReference type="InterPro" id="IPR003010">
    <property type="entry name" value="C-N_Hydrolase"/>
</dbReference>
<dbReference type="UniPathway" id="UPA00253">
    <property type="reaction ID" value="UER00334"/>
</dbReference>
<dbReference type="AlphaFoldDB" id="A0A6J6NJF7"/>
<evidence type="ECO:0000256" key="5">
    <source>
        <dbReference type="ARBA" id="ARBA00022741"/>
    </source>
</evidence>
<dbReference type="Gene3D" id="3.60.110.10">
    <property type="entry name" value="Carbon-nitrogen hydrolase"/>
    <property type="match status" value="1"/>
</dbReference>
<dbReference type="PIRSF" id="PIRSF006630">
    <property type="entry name" value="NADS_GAT"/>
    <property type="match status" value="1"/>
</dbReference>
<dbReference type="InterPro" id="IPR014729">
    <property type="entry name" value="Rossmann-like_a/b/a_fold"/>
</dbReference>
<organism evidence="10">
    <name type="scientific">freshwater metagenome</name>
    <dbReference type="NCBI Taxonomy" id="449393"/>
    <lineage>
        <taxon>unclassified sequences</taxon>
        <taxon>metagenomes</taxon>
        <taxon>ecological metagenomes</taxon>
    </lineage>
</organism>
<evidence type="ECO:0000256" key="4">
    <source>
        <dbReference type="ARBA" id="ARBA00022598"/>
    </source>
</evidence>
<gene>
    <name evidence="10" type="ORF">UFOPK2399_00322</name>
</gene>
<evidence type="ECO:0000256" key="7">
    <source>
        <dbReference type="ARBA" id="ARBA00023027"/>
    </source>
</evidence>
<name>A0A6J6NJF7_9ZZZZ</name>
<dbReference type="SUPFAM" id="SSF52402">
    <property type="entry name" value="Adenine nucleotide alpha hydrolases-like"/>
    <property type="match status" value="1"/>
</dbReference>
<dbReference type="SUPFAM" id="SSF56317">
    <property type="entry name" value="Carbon-nitrogen hydrolase"/>
    <property type="match status" value="1"/>
</dbReference>
<dbReference type="InterPro" id="IPR014445">
    <property type="entry name" value="Gln-dep_NAD_synthase"/>
</dbReference>
<dbReference type="EC" id="6.3.5.1" evidence="3"/>
<dbReference type="PROSITE" id="PS50263">
    <property type="entry name" value="CN_HYDROLASE"/>
    <property type="match status" value="1"/>
</dbReference>
<feature type="region of interest" description="Disordered" evidence="8">
    <location>
        <begin position="454"/>
        <end position="479"/>
    </location>
</feature>
<proteinExistence type="inferred from homology"/>
<evidence type="ECO:0000259" key="9">
    <source>
        <dbReference type="PROSITE" id="PS50263"/>
    </source>
</evidence>
<dbReference type="InterPro" id="IPR036526">
    <property type="entry name" value="C-N_Hydrolase_sf"/>
</dbReference>
<dbReference type="FunFam" id="3.40.50.620:FF:000106">
    <property type="entry name" value="Glutamine-dependent NAD(+) synthetase"/>
    <property type="match status" value="1"/>
</dbReference>
<dbReference type="CDD" id="cd07570">
    <property type="entry name" value="GAT_Gln-NAD-synth"/>
    <property type="match status" value="1"/>
</dbReference>
<dbReference type="NCBIfam" id="TIGR00552">
    <property type="entry name" value="nadE"/>
    <property type="match status" value="1"/>
</dbReference>
<dbReference type="PANTHER" id="PTHR23090">
    <property type="entry name" value="NH 3 /GLUTAMINE-DEPENDENT NAD + SYNTHETASE"/>
    <property type="match status" value="1"/>
</dbReference>
<dbReference type="Pfam" id="PF02540">
    <property type="entry name" value="NAD_synthase"/>
    <property type="match status" value="1"/>
</dbReference>
<evidence type="ECO:0000256" key="8">
    <source>
        <dbReference type="SAM" id="MobiDB-lite"/>
    </source>
</evidence>
<keyword evidence="4" id="KW-0436">Ligase</keyword>
<reference evidence="10" key="1">
    <citation type="submission" date="2020-05" db="EMBL/GenBank/DDBJ databases">
        <authorList>
            <person name="Chiriac C."/>
            <person name="Salcher M."/>
            <person name="Ghai R."/>
            <person name="Kavagutti S V."/>
        </authorList>
    </citation>
    <scope>NUCLEOTIDE SEQUENCE</scope>
</reference>
<dbReference type="EMBL" id="CAEZXP010000001">
    <property type="protein sequence ID" value="CAB4686306.1"/>
    <property type="molecule type" value="Genomic_DNA"/>
</dbReference>
<protein>
    <recommendedName>
        <fullName evidence="3">NAD(+) synthase (glutamine-hydrolyzing)</fullName>
        <ecNumber evidence="3">6.3.5.1</ecNumber>
    </recommendedName>
</protein>
<dbReference type="PANTHER" id="PTHR23090:SF9">
    <property type="entry name" value="GLUTAMINE-DEPENDENT NAD(+) SYNTHETASE"/>
    <property type="match status" value="1"/>
</dbReference>
<feature type="domain" description="CN hydrolase" evidence="9">
    <location>
        <begin position="1"/>
        <end position="241"/>
    </location>
</feature>
<sequence length="553" mass="59677">MRVALAQLNSVVGDLTGNRDRIVARLAEARAAGADLVIFPELAVTGYPPEDLLHRPAFVRAARSVIDELLPHTRGLTALVGAPEQDGTHLYNAAWIITDMALQGTYRKQLLPNYGVFDEERWFQSGSALVLLEAGGAIVAPTICEDIWFPEPTISGLAAGGARLIANLSASPFHVGKDREREEMLQARARDNGCVVALCNMVGGQDELVFDGHSVVIDADGSVIARAPGFEEALLVVDVDVPASNPALPTLGLGEPALHNDRLRPAPAPQLDDLEQMRQALELGLHDYIEKGGFDDVVIGLSGGIDSALTAALCVGALGAGRVHGVSMPSRYSSDATRSDARVVAESLGIDFREIPIEPLVEAFDAALAPSFAGRPADLTEENIQARARGTLLMGLSNKFGWIVVATGNKSEMSVGYSTLYGDLVGGFALLKDVFKTDVFRLARHLNERAGRELIPQSTIDRPPSAELRADQRDDDSLPPYDKLDAVLEAYVEGDRSRDELIADGFEQSVVDRALGLVDRAEYKRRQAPPGVKLRTKAFGRDRRTPITNRWRG</sequence>